<dbReference type="InterPro" id="IPR001670">
    <property type="entry name" value="ADH_Fe/GldA"/>
</dbReference>
<dbReference type="InterPro" id="IPR039697">
    <property type="entry name" value="Alcohol_dehydrogenase_Fe"/>
</dbReference>
<dbReference type="PANTHER" id="PTHR11496">
    <property type="entry name" value="ALCOHOL DEHYDROGENASE"/>
    <property type="match status" value="1"/>
</dbReference>
<gene>
    <name evidence="4" type="ORF">J2Z53_000053</name>
</gene>
<feature type="domain" description="Fe-containing alcohol dehydrogenase-like C-terminal" evidence="3">
    <location>
        <begin position="187"/>
        <end position="386"/>
    </location>
</feature>
<comment type="caution">
    <text evidence="4">The sequence shown here is derived from an EMBL/GenBank/DDBJ whole genome shotgun (WGS) entry which is preliminary data.</text>
</comment>
<evidence type="ECO:0000313" key="4">
    <source>
        <dbReference type="EMBL" id="MBP1888474.1"/>
    </source>
</evidence>
<dbReference type="CDD" id="cd08185">
    <property type="entry name" value="Fe-ADH-like"/>
    <property type="match status" value="1"/>
</dbReference>
<proteinExistence type="predicted"/>
<dbReference type="Gene3D" id="1.20.1090.10">
    <property type="entry name" value="Dehydroquinate synthase-like - alpha domain"/>
    <property type="match status" value="1"/>
</dbReference>
<dbReference type="GO" id="GO:0004022">
    <property type="term" value="F:alcohol dehydrogenase (NAD+) activity"/>
    <property type="evidence" value="ECO:0007669"/>
    <property type="project" value="UniProtKB-EC"/>
</dbReference>
<dbReference type="Proteomes" id="UP000783390">
    <property type="component" value="Unassembled WGS sequence"/>
</dbReference>
<organism evidence="4 5">
    <name type="scientific">Clostridium moniliforme</name>
    <dbReference type="NCBI Taxonomy" id="39489"/>
    <lineage>
        <taxon>Bacteria</taxon>
        <taxon>Bacillati</taxon>
        <taxon>Bacillota</taxon>
        <taxon>Clostridia</taxon>
        <taxon>Eubacteriales</taxon>
        <taxon>Clostridiaceae</taxon>
        <taxon>Clostridium</taxon>
    </lineage>
</organism>
<evidence type="ECO:0000256" key="1">
    <source>
        <dbReference type="ARBA" id="ARBA00023002"/>
    </source>
</evidence>
<dbReference type="SUPFAM" id="SSF56796">
    <property type="entry name" value="Dehydroquinate synthase-like"/>
    <property type="match status" value="1"/>
</dbReference>
<dbReference type="RefSeq" id="WP_209795215.1">
    <property type="nucleotide sequence ID" value="NZ_JAGGJZ010000001.1"/>
</dbReference>
<dbReference type="InterPro" id="IPR056798">
    <property type="entry name" value="ADH_Fe_C"/>
</dbReference>
<name>A0ABS4EWV0_9CLOT</name>
<dbReference type="Gene3D" id="3.40.50.1970">
    <property type="match status" value="1"/>
</dbReference>
<dbReference type="Pfam" id="PF25137">
    <property type="entry name" value="ADH_Fe_C"/>
    <property type="match status" value="1"/>
</dbReference>
<keyword evidence="1 4" id="KW-0560">Oxidoreductase</keyword>
<evidence type="ECO:0000259" key="3">
    <source>
        <dbReference type="Pfam" id="PF25137"/>
    </source>
</evidence>
<keyword evidence="5" id="KW-1185">Reference proteome</keyword>
<dbReference type="Pfam" id="PF00465">
    <property type="entry name" value="Fe-ADH"/>
    <property type="match status" value="1"/>
</dbReference>
<reference evidence="4 5" key="1">
    <citation type="submission" date="2021-03" db="EMBL/GenBank/DDBJ databases">
        <title>Genomic Encyclopedia of Type Strains, Phase IV (KMG-IV): sequencing the most valuable type-strain genomes for metagenomic binning, comparative biology and taxonomic classification.</title>
        <authorList>
            <person name="Goeker M."/>
        </authorList>
    </citation>
    <scope>NUCLEOTIDE SEQUENCE [LARGE SCALE GENOMIC DNA]</scope>
    <source>
        <strain evidence="4 5">DSM 3984</strain>
    </source>
</reference>
<accession>A0ABS4EWV0</accession>
<dbReference type="EMBL" id="JAGGJZ010000001">
    <property type="protein sequence ID" value="MBP1888474.1"/>
    <property type="molecule type" value="Genomic_DNA"/>
</dbReference>
<evidence type="ECO:0000259" key="2">
    <source>
        <dbReference type="Pfam" id="PF00465"/>
    </source>
</evidence>
<feature type="domain" description="Alcohol dehydrogenase iron-type/glycerol dehydrogenase GldA" evidence="2">
    <location>
        <begin position="9"/>
        <end position="176"/>
    </location>
</feature>
<dbReference type="EC" id="1.1.1.1" evidence="4"/>
<evidence type="ECO:0000313" key="5">
    <source>
        <dbReference type="Proteomes" id="UP000783390"/>
    </source>
</evidence>
<dbReference type="PANTHER" id="PTHR11496:SF104">
    <property type="entry name" value="3-DEOXY-ALPHA-D-MANNO-OCTULOSONATE 8-OXIDASE"/>
    <property type="match status" value="1"/>
</dbReference>
<sequence>MNLDYYIGTKILFGEGKLNEIGNIDLPGKKALIVITSGTSMKKFGYLDRLKSLLEKNNCEYVVFDKILQNPIIEHVEEGANLAREKNCDFIIGMGGGSSIDSAKAISLMATNDGEFWEYVKGRKIENDPLKVIAITTTAGTGTEADGIAVISNSKTNEKIGIKNEKLFPHIAIVDPELMLTVPKRLTAFQGFDALFHSTEGYLAKCASDISDMYAIKVIELIFKYLPIAYEDGNNIKAREKVAIANTLSGFMLSISSSISSHGIEHALSAFYPKLEHGAGLLMISDAFYRFYNTIAPKRMKDMARAAGVDVSSMSDVEGGEAFIKALNDLREKCNVNDLKMSDYGIKKEESRMFAEKAMSSMTRVFAQDRRPLTEDEVVKIIENSYK</sequence>
<protein>
    <submittedName>
        <fullName evidence="4">Alcohol dehydrogenase</fullName>
        <ecNumber evidence="4">1.1.1.1</ecNumber>
    </submittedName>
</protein>